<organism evidence="1 2">
    <name type="scientific">Xanthomonas boreopolis</name>
    <dbReference type="NCBI Taxonomy" id="86183"/>
    <lineage>
        <taxon>Bacteria</taxon>
        <taxon>Pseudomonadati</taxon>
        <taxon>Pseudomonadota</taxon>
        <taxon>Gammaproteobacteria</taxon>
        <taxon>Lysobacterales</taxon>
        <taxon>Lysobacteraceae</taxon>
        <taxon>Xanthomonas</taxon>
    </lineage>
</organism>
<name>A0A919KI87_9XANT</name>
<proteinExistence type="predicted"/>
<gene>
    <name evidence="1" type="ORF">GCM10009090_16120</name>
</gene>
<dbReference type="AlphaFoldDB" id="A0A919KI87"/>
<evidence type="ECO:0000313" key="1">
    <source>
        <dbReference type="EMBL" id="GHH52410.1"/>
    </source>
</evidence>
<accession>A0A919KI87</accession>
<keyword evidence="2" id="KW-1185">Reference proteome</keyword>
<dbReference type="EMBL" id="BNBA01000010">
    <property type="protein sequence ID" value="GHH52410.1"/>
    <property type="molecule type" value="Genomic_DNA"/>
</dbReference>
<comment type="caution">
    <text evidence="1">The sequence shown here is derived from an EMBL/GenBank/DDBJ whole genome shotgun (WGS) entry which is preliminary data.</text>
</comment>
<evidence type="ECO:0000313" key="2">
    <source>
        <dbReference type="Proteomes" id="UP000623958"/>
    </source>
</evidence>
<protein>
    <submittedName>
        <fullName evidence="1">Uncharacterized protein</fullName>
    </submittedName>
</protein>
<sequence>MTSTTAMDEIYFKHARHLLEAQVGHDLSWNLSGTVSMDAAISAIVAALRERDEWVDAQYAAVSELEASPESQDTLDRRFTEMLLDIINDVQDELGFDDEDKESANGSIEIVSAIRELKQAVPEDVLPLLERALPFLRDEADKYEDDGSNEPLELARESVIDGRLYTTRQIAERLGVHYDTARERIKRAQHPLTWAALEGGRNGSG</sequence>
<dbReference type="RefSeq" id="WP_434029041.1">
    <property type="nucleotide sequence ID" value="NZ_BNBA01000010.1"/>
</dbReference>
<reference evidence="1" key="1">
    <citation type="journal article" date="2014" name="Int. J. Syst. Evol. Microbiol.">
        <title>Complete genome sequence of Corynebacterium casei LMG S-19264T (=DSM 44701T), isolated from a smear-ripened cheese.</title>
        <authorList>
            <consortium name="US DOE Joint Genome Institute (JGI-PGF)"/>
            <person name="Walter F."/>
            <person name="Albersmeier A."/>
            <person name="Kalinowski J."/>
            <person name="Ruckert C."/>
        </authorList>
    </citation>
    <scope>NUCLEOTIDE SEQUENCE</scope>
    <source>
        <strain evidence="1">JCM 13306</strain>
    </source>
</reference>
<reference evidence="1" key="2">
    <citation type="submission" date="2020-09" db="EMBL/GenBank/DDBJ databases">
        <authorList>
            <person name="Sun Q."/>
            <person name="Ohkuma M."/>
        </authorList>
    </citation>
    <scope>NUCLEOTIDE SEQUENCE</scope>
    <source>
        <strain evidence="1">JCM 13306</strain>
    </source>
</reference>
<dbReference type="Proteomes" id="UP000623958">
    <property type="component" value="Unassembled WGS sequence"/>
</dbReference>